<evidence type="ECO:0008006" key="4">
    <source>
        <dbReference type="Google" id="ProtNLM"/>
    </source>
</evidence>
<keyword evidence="1" id="KW-0812">Transmembrane</keyword>
<evidence type="ECO:0000256" key="1">
    <source>
        <dbReference type="SAM" id="Phobius"/>
    </source>
</evidence>
<name>A0ABX7YPJ1_9STRE</name>
<dbReference type="Proteomes" id="UP000677616">
    <property type="component" value="Chromosome"/>
</dbReference>
<feature type="transmembrane region" description="Helical" evidence="1">
    <location>
        <begin position="7"/>
        <end position="22"/>
    </location>
</feature>
<gene>
    <name evidence="2" type="ORF">INT76_05280</name>
</gene>
<protein>
    <recommendedName>
        <fullName evidence="4">Immunity protein</fullName>
    </recommendedName>
</protein>
<keyword evidence="1" id="KW-0472">Membrane</keyword>
<evidence type="ECO:0000313" key="3">
    <source>
        <dbReference type="Proteomes" id="UP000677616"/>
    </source>
</evidence>
<keyword evidence="3" id="KW-1185">Reference proteome</keyword>
<feature type="transmembrane region" description="Helical" evidence="1">
    <location>
        <begin position="28"/>
        <end position="45"/>
    </location>
</feature>
<dbReference type="EMBL" id="CP073084">
    <property type="protein sequence ID" value="QUE55289.1"/>
    <property type="molecule type" value="Genomic_DNA"/>
</dbReference>
<reference evidence="2 3" key="1">
    <citation type="submission" date="2021-04" db="EMBL/GenBank/DDBJ databases">
        <title>Complete genome sequence of a novel Streptococcus species.</title>
        <authorList>
            <person name="Teng J.L.L."/>
        </authorList>
    </citation>
    <scope>NUCLEOTIDE SEQUENCE [LARGE SCALE GENOMIC DNA]</scope>
    <source>
        <strain evidence="2 3">HKU75</strain>
    </source>
</reference>
<proteinExistence type="predicted"/>
<evidence type="ECO:0000313" key="2">
    <source>
        <dbReference type="EMBL" id="QUE55289.1"/>
    </source>
</evidence>
<keyword evidence="1" id="KW-1133">Transmembrane helix</keyword>
<dbReference type="RefSeq" id="WP_212572940.1">
    <property type="nucleotide sequence ID" value="NZ_CP073084.1"/>
</dbReference>
<sequence>MNTQKQIAVIINVLAIFAVIFLNRNSFISLIAITLIMILNFWNLLRLKEKKG</sequence>
<accession>A0ABX7YPJ1</accession>
<organism evidence="2 3">
    <name type="scientific">Streptococcus oriscaviae</name>
    <dbReference type="NCBI Taxonomy" id="2781599"/>
    <lineage>
        <taxon>Bacteria</taxon>
        <taxon>Bacillati</taxon>
        <taxon>Bacillota</taxon>
        <taxon>Bacilli</taxon>
        <taxon>Lactobacillales</taxon>
        <taxon>Streptococcaceae</taxon>
        <taxon>Streptococcus</taxon>
    </lineage>
</organism>